<evidence type="ECO:0000313" key="1">
    <source>
        <dbReference type="EMBL" id="GIX76921.1"/>
    </source>
</evidence>
<dbReference type="EMBL" id="BPLR01002702">
    <property type="protein sequence ID" value="GIX76921.1"/>
    <property type="molecule type" value="Genomic_DNA"/>
</dbReference>
<reference evidence="1 2" key="1">
    <citation type="submission" date="2021-06" db="EMBL/GenBank/DDBJ databases">
        <title>Caerostris extrusa draft genome.</title>
        <authorList>
            <person name="Kono N."/>
            <person name="Arakawa K."/>
        </authorList>
    </citation>
    <scope>NUCLEOTIDE SEQUENCE [LARGE SCALE GENOMIC DNA]</scope>
</reference>
<keyword evidence="2" id="KW-1185">Reference proteome</keyword>
<dbReference type="Proteomes" id="UP001054945">
    <property type="component" value="Unassembled WGS sequence"/>
</dbReference>
<dbReference type="AlphaFoldDB" id="A0AAV4MWR7"/>
<evidence type="ECO:0000313" key="2">
    <source>
        <dbReference type="Proteomes" id="UP001054945"/>
    </source>
</evidence>
<proteinExistence type="predicted"/>
<organism evidence="1 2">
    <name type="scientific">Caerostris extrusa</name>
    <name type="common">Bark spider</name>
    <name type="synonym">Caerostris bankana</name>
    <dbReference type="NCBI Taxonomy" id="172846"/>
    <lineage>
        <taxon>Eukaryota</taxon>
        <taxon>Metazoa</taxon>
        <taxon>Ecdysozoa</taxon>
        <taxon>Arthropoda</taxon>
        <taxon>Chelicerata</taxon>
        <taxon>Arachnida</taxon>
        <taxon>Araneae</taxon>
        <taxon>Araneomorphae</taxon>
        <taxon>Entelegynae</taxon>
        <taxon>Araneoidea</taxon>
        <taxon>Araneidae</taxon>
        <taxon>Caerostris</taxon>
    </lineage>
</organism>
<comment type="caution">
    <text evidence="1">The sequence shown here is derived from an EMBL/GenBank/DDBJ whole genome shotgun (WGS) entry which is preliminary data.</text>
</comment>
<name>A0AAV4MWR7_CAEEX</name>
<accession>A0AAV4MWR7</accession>
<gene>
    <name evidence="1" type="ORF">CEXT_269231</name>
</gene>
<protein>
    <submittedName>
        <fullName evidence="1">Uncharacterized protein</fullName>
    </submittedName>
</protein>
<sequence>MSNLVDDLQYGHAGGCQQTGFSIEATRLYALSLFTAVLCQMEITSRIIGVGLGLQSDARLLPDEKKHQNYTDASAEA</sequence>